<organism evidence="2 3">
    <name type="scientific">Trema orientale</name>
    <name type="common">Charcoal tree</name>
    <name type="synonym">Celtis orientalis</name>
    <dbReference type="NCBI Taxonomy" id="63057"/>
    <lineage>
        <taxon>Eukaryota</taxon>
        <taxon>Viridiplantae</taxon>
        <taxon>Streptophyta</taxon>
        <taxon>Embryophyta</taxon>
        <taxon>Tracheophyta</taxon>
        <taxon>Spermatophyta</taxon>
        <taxon>Magnoliopsida</taxon>
        <taxon>eudicotyledons</taxon>
        <taxon>Gunneridae</taxon>
        <taxon>Pentapetalae</taxon>
        <taxon>rosids</taxon>
        <taxon>fabids</taxon>
        <taxon>Rosales</taxon>
        <taxon>Cannabaceae</taxon>
        <taxon>Trema</taxon>
    </lineage>
</organism>
<comment type="caution">
    <text evidence="2">The sequence shown here is derived from an EMBL/GenBank/DDBJ whole genome shotgun (WGS) entry which is preliminary data.</text>
</comment>
<evidence type="ECO:0000313" key="2">
    <source>
        <dbReference type="EMBL" id="PON76763.1"/>
    </source>
</evidence>
<keyword evidence="3" id="KW-1185">Reference proteome</keyword>
<name>A0A2P5DTY4_TREOI</name>
<dbReference type="EMBL" id="JXTC01000249">
    <property type="protein sequence ID" value="PON76763.1"/>
    <property type="molecule type" value="Genomic_DNA"/>
</dbReference>
<dbReference type="Proteomes" id="UP000237000">
    <property type="component" value="Unassembled WGS sequence"/>
</dbReference>
<dbReference type="InParanoid" id="A0A2P5DTY4"/>
<protein>
    <submittedName>
        <fullName evidence="2">Uncharacterized protein</fullName>
    </submittedName>
</protein>
<accession>A0A2P5DTY4</accession>
<proteinExistence type="predicted"/>
<feature type="region of interest" description="Disordered" evidence="1">
    <location>
        <begin position="79"/>
        <end position="105"/>
    </location>
</feature>
<gene>
    <name evidence="2" type="ORF">TorRG33x02_242020</name>
</gene>
<dbReference type="AlphaFoldDB" id="A0A2P5DTY4"/>
<reference evidence="3" key="1">
    <citation type="submission" date="2016-06" db="EMBL/GenBank/DDBJ databases">
        <title>Parallel loss of symbiosis genes in relatives of nitrogen-fixing non-legume Parasponia.</title>
        <authorList>
            <person name="Van Velzen R."/>
            <person name="Holmer R."/>
            <person name="Bu F."/>
            <person name="Rutten L."/>
            <person name="Van Zeijl A."/>
            <person name="Liu W."/>
            <person name="Santuari L."/>
            <person name="Cao Q."/>
            <person name="Sharma T."/>
            <person name="Shen D."/>
            <person name="Roswanjaya Y."/>
            <person name="Wardhani T."/>
            <person name="Kalhor M.S."/>
            <person name="Jansen J."/>
            <person name="Van den Hoogen J."/>
            <person name="Gungor B."/>
            <person name="Hartog M."/>
            <person name="Hontelez J."/>
            <person name="Verver J."/>
            <person name="Yang W.-C."/>
            <person name="Schijlen E."/>
            <person name="Repin R."/>
            <person name="Schilthuizen M."/>
            <person name="Schranz E."/>
            <person name="Heidstra R."/>
            <person name="Miyata K."/>
            <person name="Fedorova E."/>
            <person name="Kohlen W."/>
            <person name="Bisseling T."/>
            <person name="Smit S."/>
            <person name="Geurts R."/>
        </authorList>
    </citation>
    <scope>NUCLEOTIDE SEQUENCE [LARGE SCALE GENOMIC DNA]</scope>
    <source>
        <strain evidence="3">cv. RG33-2</strain>
    </source>
</reference>
<evidence type="ECO:0000313" key="3">
    <source>
        <dbReference type="Proteomes" id="UP000237000"/>
    </source>
</evidence>
<evidence type="ECO:0000256" key="1">
    <source>
        <dbReference type="SAM" id="MobiDB-lite"/>
    </source>
</evidence>
<sequence length="105" mass="11846">MRHIEISMNQRRIPGLIGEVILICELVLNFEVYELKKVVINSELNHTSSLFNGKNPVNRDLVPGLAPESFGASVAMRHNPDERERESFGASMAVKHNPDEREGSY</sequence>
<feature type="compositionally biased region" description="Basic and acidic residues" evidence="1">
    <location>
        <begin position="96"/>
        <end position="105"/>
    </location>
</feature>